<accession>A0A918ACB9</accession>
<proteinExistence type="predicted"/>
<evidence type="ECO:0000313" key="2">
    <source>
        <dbReference type="EMBL" id="GGP14390.1"/>
    </source>
</evidence>
<gene>
    <name evidence="2" type="ORF">GCM10012278_70000</name>
</gene>
<feature type="compositionally biased region" description="Basic and acidic residues" evidence="1">
    <location>
        <begin position="13"/>
        <end position="25"/>
    </location>
</feature>
<evidence type="ECO:0000313" key="3">
    <source>
        <dbReference type="Proteomes" id="UP000660745"/>
    </source>
</evidence>
<keyword evidence="3" id="KW-1185">Reference proteome</keyword>
<organism evidence="2 3">
    <name type="scientific">Nonomuraea glycinis</name>
    <dbReference type="NCBI Taxonomy" id="2047744"/>
    <lineage>
        <taxon>Bacteria</taxon>
        <taxon>Bacillati</taxon>
        <taxon>Actinomycetota</taxon>
        <taxon>Actinomycetes</taxon>
        <taxon>Streptosporangiales</taxon>
        <taxon>Streptosporangiaceae</taxon>
        <taxon>Nonomuraea</taxon>
    </lineage>
</organism>
<sequence>MPFGVGEPALDEGQGRQHHFGDADRFGQPVGAREVEGLGSRAAHGGRVVGPGGGAGLVEQPGDAIDGQVVLGADRHQFAAEVVAFGQAAVAAGKDLEGRRPQAG</sequence>
<reference evidence="2" key="1">
    <citation type="journal article" date="2014" name="Int. J. Syst. Evol. Microbiol.">
        <title>Complete genome sequence of Corynebacterium casei LMG S-19264T (=DSM 44701T), isolated from a smear-ripened cheese.</title>
        <authorList>
            <consortium name="US DOE Joint Genome Institute (JGI-PGF)"/>
            <person name="Walter F."/>
            <person name="Albersmeier A."/>
            <person name="Kalinowski J."/>
            <person name="Ruckert C."/>
        </authorList>
    </citation>
    <scope>NUCLEOTIDE SEQUENCE</scope>
    <source>
        <strain evidence="2">CGMCC 4.7430</strain>
    </source>
</reference>
<feature type="region of interest" description="Disordered" evidence="1">
    <location>
        <begin position="1"/>
        <end position="55"/>
    </location>
</feature>
<dbReference type="RefSeq" id="WP_225277908.1">
    <property type="nucleotide sequence ID" value="NZ_BMNK01000016.1"/>
</dbReference>
<reference evidence="2" key="2">
    <citation type="submission" date="2020-09" db="EMBL/GenBank/DDBJ databases">
        <authorList>
            <person name="Sun Q."/>
            <person name="Zhou Y."/>
        </authorList>
    </citation>
    <scope>NUCLEOTIDE SEQUENCE</scope>
    <source>
        <strain evidence="2">CGMCC 4.7430</strain>
    </source>
</reference>
<dbReference type="AlphaFoldDB" id="A0A918ACB9"/>
<comment type="caution">
    <text evidence="2">The sequence shown here is derived from an EMBL/GenBank/DDBJ whole genome shotgun (WGS) entry which is preliminary data.</text>
</comment>
<evidence type="ECO:0000256" key="1">
    <source>
        <dbReference type="SAM" id="MobiDB-lite"/>
    </source>
</evidence>
<dbReference type="EMBL" id="BMNK01000016">
    <property type="protein sequence ID" value="GGP14390.1"/>
    <property type="molecule type" value="Genomic_DNA"/>
</dbReference>
<dbReference type="Proteomes" id="UP000660745">
    <property type="component" value="Unassembled WGS sequence"/>
</dbReference>
<protein>
    <submittedName>
        <fullName evidence="2">Uncharacterized protein</fullName>
    </submittedName>
</protein>
<name>A0A918ACB9_9ACTN</name>